<dbReference type="PROSITE" id="PS51257">
    <property type="entry name" value="PROKAR_LIPOPROTEIN"/>
    <property type="match status" value="1"/>
</dbReference>
<evidence type="ECO:0000313" key="4">
    <source>
        <dbReference type="Proteomes" id="UP000265715"/>
    </source>
</evidence>
<gene>
    <name evidence="3" type="ORF">Mterra_03805</name>
</gene>
<feature type="region of interest" description="Disordered" evidence="1">
    <location>
        <begin position="26"/>
        <end position="50"/>
    </location>
</feature>
<organism evidence="3 4">
    <name type="scientific">Calidithermus terrae</name>
    <dbReference type="NCBI Taxonomy" id="1408545"/>
    <lineage>
        <taxon>Bacteria</taxon>
        <taxon>Thermotogati</taxon>
        <taxon>Deinococcota</taxon>
        <taxon>Deinococci</taxon>
        <taxon>Thermales</taxon>
        <taxon>Thermaceae</taxon>
        <taxon>Calidithermus</taxon>
    </lineage>
</organism>
<evidence type="ECO:0000256" key="1">
    <source>
        <dbReference type="SAM" id="MobiDB-lite"/>
    </source>
</evidence>
<keyword evidence="2" id="KW-0732">Signal</keyword>
<evidence type="ECO:0000256" key="2">
    <source>
        <dbReference type="SAM" id="SignalP"/>
    </source>
</evidence>
<name>A0A399DY40_9DEIN</name>
<reference evidence="3 4" key="1">
    <citation type="submission" date="2018-08" db="EMBL/GenBank/DDBJ databases">
        <title>Meiothermus terrae DSM 26712 genome sequencing project.</title>
        <authorList>
            <person name="Da Costa M.S."/>
            <person name="Albuquerque L."/>
            <person name="Raposo P."/>
            <person name="Froufe H.J.C."/>
            <person name="Barroso C.S."/>
            <person name="Egas C."/>
        </authorList>
    </citation>
    <scope>NUCLEOTIDE SEQUENCE [LARGE SCALE GENOMIC DNA]</scope>
    <source>
        <strain evidence="3 4">DSM 26712</strain>
    </source>
</reference>
<keyword evidence="4" id="KW-1185">Reference proteome</keyword>
<comment type="caution">
    <text evidence="3">The sequence shown here is derived from an EMBL/GenBank/DDBJ whole genome shotgun (WGS) entry which is preliminary data.</text>
</comment>
<sequence>MRANRWLFGSTLLPALLLIAACDGGKTAPPEPTPQPATPGETKSTLTSVGTSASDLARELQAEFDALMKDWGLSGAVAHGVGGWASVAQAVVPDVGLLSSGKLRTTDAQAVGKEILQAVATVEKLPRGVYTCSGSYCTKKAESDDYVASRTTAKGVLKVELDWDASSLGTPSPTVQLHMLTNDGSPYQGYFIEAPTKMVAKVSLDAQVLAQGTLAVAWHPSSCLAGKYLHDVPDSLELSGFVNRPGSGKAIEASARYGIGAGKVHTSGSLSAKGVSNEASVQWDVSSVGAVERSGCGRLSNFTPANLDFSAGVSADGQSLALSFLADQFQSGPQASFRLQNGVLKVNKKQVTFSGVLDDANGNCVPGENVTLTFSSGSTSLEAFLIGQLGLRTCR</sequence>
<dbReference type="AlphaFoldDB" id="A0A399DY40"/>
<proteinExistence type="predicted"/>
<protein>
    <recommendedName>
        <fullName evidence="5">Lipoprotein</fullName>
    </recommendedName>
</protein>
<feature type="signal peptide" evidence="2">
    <location>
        <begin position="1"/>
        <end position="20"/>
    </location>
</feature>
<evidence type="ECO:0008006" key="5">
    <source>
        <dbReference type="Google" id="ProtNLM"/>
    </source>
</evidence>
<evidence type="ECO:0000313" key="3">
    <source>
        <dbReference type="EMBL" id="RIH77087.1"/>
    </source>
</evidence>
<feature type="chain" id="PRO_5017478683" description="Lipoprotein" evidence="2">
    <location>
        <begin position="21"/>
        <end position="395"/>
    </location>
</feature>
<dbReference type="EMBL" id="QXDL01000297">
    <property type="protein sequence ID" value="RIH77087.1"/>
    <property type="molecule type" value="Genomic_DNA"/>
</dbReference>
<dbReference type="OrthoDB" id="33391at2"/>
<dbReference type="Proteomes" id="UP000265715">
    <property type="component" value="Unassembled WGS sequence"/>
</dbReference>
<accession>A0A399DY40</accession>